<proteinExistence type="predicted"/>
<dbReference type="EMBL" id="NHYD01001618">
    <property type="protein sequence ID" value="PPQ90521.1"/>
    <property type="molecule type" value="Genomic_DNA"/>
</dbReference>
<accession>A0A409XIG3</accession>
<dbReference type="Proteomes" id="UP000283269">
    <property type="component" value="Unassembled WGS sequence"/>
</dbReference>
<evidence type="ECO:0000313" key="2">
    <source>
        <dbReference type="Proteomes" id="UP000283269"/>
    </source>
</evidence>
<dbReference type="InParanoid" id="A0A409XIG3"/>
<gene>
    <name evidence="1" type="ORF">CVT25_014350</name>
</gene>
<dbReference type="AlphaFoldDB" id="A0A409XIG3"/>
<keyword evidence="2" id="KW-1185">Reference proteome</keyword>
<name>A0A409XIG3_PSICY</name>
<reference evidence="1 2" key="1">
    <citation type="journal article" date="2018" name="Evol. Lett.">
        <title>Horizontal gene cluster transfer increased hallucinogenic mushroom diversity.</title>
        <authorList>
            <person name="Reynolds H.T."/>
            <person name="Vijayakumar V."/>
            <person name="Gluck-Thaler E."/>
            <person name="Korotkin H.B."/>
            <person name="Matheny P.B."/>
            <person name="Slot J.C."/>
        </authorList>
    </citation>
    <scope>NUCLEOTIDE SEQUENCE [LARGE SCALE GENOMIC DNA]</scope>
    <source>
        <strain evidence="1 2">2631</strain>
    </source>
</reference>
<comment type="caution">
    <text evidence="1">The sequence shown here is derived from an EMBL/GenBank/DDBJ whole genome shotgun (WGS) entry which is preliminary data.</text>
</comment>
<evidence type="ECO:0000313" key="1">
    <source>
        <dbReference type="EMBL" id="PPQ90521.1"/>
    </source>
</evidence>
<organism evidence="1 2">
    <name type="scientific">Psilocybe cyanescens</name>
    <dbReference type="NCBI Taxonomy" id="93625"/>
    <lineage>
        <taxon>Eukaryota</taxon>
        <taxon>Fungi</taxon>
        <taxon>Dikarya</taxon>
        <taxon>Basidiomycota</taxon>
        <taxon>Agaricomycotina</taxon>
        <taxon>Agaricomycetes</taxon>
        <taxon>Agaricomycetidae</taxon>
        <taxon>Agaricales</taxon>
        <taxon>Agaricineae</taxon>
        <taxon>Strophariaceae</taxon>
        <taxon>Psilocybe</taxon>
    </lineage>
</organism>
<protein>
    <submittedName>
        <fullName evidence="1">Uncharacterized protein</fullName>
    </submittedName>
</protein>
<sequence>MLIVKFDRPAVGVGTHESLLGAATASINAKASDGGGNKAVNEYMLFWLAFGWTCVALYLYNPAPPPSMDTDGDGSRRSSISPLSIIISSSALFMSYAEQFYCGCSPGVRDGSGGAKSGLRDGVGDMAGCGGEAGYMTEGGQYAPYPRSCGGGR</sequence>